<protein>
    <submittedName>
        <fullName evidence="2">Uncharacterized protein</fullName>
    </submittedName>
</protein>
<reference evidence="2 3" key="1">
    <citation type="journal article" date="2013" name="Curr. Biol.">
        <title>The Genome of the Foraminiferan Reticulomyxa filosa.</title>
        <authorList>
            <person name="Glockner G."/>
            <person name="Hulsmann N."/>
            <person name="Schleicher M."/>
            <person name="Noegel A.A."/>
            <person name="Eichinger L."/>
            <person name="Gallinger C."/>
            <person name="Pawlowski J."/>
            <person name="Sierra R."/>
            <person name="Euteneuer U."/>
            <person name="Pillet L."/>
            <person name="Moustafa A."/>
            <person name="Platzer M."/>
            <person name="Groth M."/>
            <person name="Szafranski K."/>
            <person name="Schliwa M."/>
        </authorList>
    </citation>
    <scope>NUCLEOTIDE SEQUENCE [LARGE SCALE GENOMIC DNA]</scope>
</reference>
<gene>
    <name evidence="2" type="ORF">RFI_36495</name>
</gene>
<feature type="non-terminal residue" evidence="2">
    <location>
        <position position="1"/>
    </location>
</feature>
<sequence length="94" mass="11526">KKKKRIVSFLQGKKRNRNEFYLSSYQYILLCVFKRYKMGEKKKIHKWKKKNEVIKKRNGIINKKKGKKKKCNNKKEKKKVIEKEKKKKKIVGKK</sequence>
<evidence type="ECO:0000313" key="3">
    <source>
        <dbReference type="Proteomes" id="UP000023152"/>
    </source>
</evidence>
<comment type="caution">
    <text evidence="2">The sequence shown here is derived from an EMBL/GenBank/DDBJ whole genome shotgun (WGS) entry which is preliminary data.</text>
</comment>
<dbReference type="AlphaFoldDB" id="X6LJR3"/>
<keyword evidence="3" id="KW-1185">Reference proteome</keyword>
<evidence type="ECO:0000313" key="2">
    <source>
        <dbReference type="EMBL" id="ETO00945.1"/>
    </source>
</evidence>
<dbReference type="Proteomes" id="UP000023152">
    <property type="component" value="Unassembled WGS sequence"/>
</dbReference>
<proteinExistence type="predicted"/>
<organism evidence="2 3">
    <name type="scientific">Reticulomyxa filosa</name>
    <dbReference type="NCBI Taxonomy" id="46433"/>
    <lineage>
        <taxon>Eukaryota</taxon>
        <taxon>Sar</taxon>
        <taxon>Rhizaria</taxon>
        <taxon>Retaria</taxon>
        <taxon>Foraminifera</taxon>
        <taxon>Monothalamids</taxon>
        <taxon>Reticulomyxidae</taxon>
        <taxon>Reticulomyxa</taxon>
    </lineage>
</organism>
<name>X6LJR3_RETFI</name>
<evidence type="ECO:0000256" key="1">
    <source>
        <dbReference type="SAM" id="MobiDB-lite"/>
    </source>
</evidence>
<feature type="compositionally biased region" description="Basic residues" evidence="1">
    <location>
        <begin position="60"/>
        <end position="78"/>
    </location>
</feature>
<dbReference type="EMBL" id="ASPP01039615">
    <property type="protein sequence ID" value="ETO00945.1"/>
    <property type="molecule type" value="Genomic_DNA"/>
</dbReference>
<feature type="compositionally biased region" description="Basic residues" evidence="1">
    <location>
        <begin position="85"/>
        <end position="94"/>
    </location>
</feature>
<feature type="region of interest" description="Disordered" evidence="1">
    <location>
        <begin position="60"/>
        <end position="94"/>
    </location>
</feature>
<accession>X6LJR3</accession>